<dbReference type="GO" id="GO:0008360">
    <property type="term" value="P:regulation of cell shape"/>
    <property type="evidence" value="ECO:0007669"/>
    <property type="project" value="UniProtKB-UniRule"/>
</dbReference>
<keyword evidence="10" id="KW-1185">Reference proteome</keyword>
<dbReference type="InterPro" id="IPR005490">
    <property type="entry name" value="LD_TPept_cat_dom"/>
</dbReference>
<organism evidence="9 10">
    <name type="scientific">Pseudohoeflea suaedae</name>
    <dbReference type="NCBI Taxonomy" id="877384"/>
    <lineage>
        <taxon>Bacteria</taxon>
        <taxon>Pseudomonadati</taxon>
        <taxon>Pseudomonadota</taxon>
        <taxon>Alphaproteobacteria</taxon>
        <taxon>Hyphomicrobiales</taxon>
        <taxon>Rhizobiaceae</taxon>
        <taxon>Pseudohoeflea</taxon>
    </lineage>
</organism>
<evidence type="ECO:0000313" key="9">
    <source>
        <dbReference type="EMBL" id="TDH36332.1"/>
    </source>
</evidence>
<dbReference type="GO" id="GO:0018104">
    <property type="term" value="P:peptidoglycan-protein cross-linking"/>
    <property type="evidence" value="ECO:0007669"/>
    <property type="project" value="TreeGrafter"/>
</dbReference>
<dbReference type="SUPFAM" id="SSF141523">
    <property type="entry name" value="L,D-transpeptidase catalytic domain-like"/>
    <property type="match status" value="1"/>
</dbReference>
<dbReference type="AlphaFoldDB" id="A0A4V3A767"/>
<evidence type="ECO:0000256" key="6">
    <source>
        <dbReference type="ARBA" id="ARBA00023316"/>
    </source>
</evidence>
<evidence type="ECO:0000256" key="2">
    <source>
        <dbReference type="ARBA" id="ARBA00005992"/>
    </source>
</evidence>
<sequence>MDVNGRVLVLNRNNVVIGFQMSPHEYRREFGRMPYPAGKRRDRGYAAAPAEPEYGYRDDEWNNDGYSQDERWERNGWVRREDGWQQRRDGWDNGNGVYGPNEFPAAPQAGIERRDLNPSTASVPRQDQFGPGTETQAAAAKLSRAEVANLQVFLDRAGMSPGVIDGRMGSNVQKALDAWVEAGGQKIDPSNAEDIMERLAGGDGMAFTTYEITNEDAAGPYVASIPSDYGEKAKLERLAYTSTIEMLAERFHMDEAYLKEINPGADFTRPGTQIKVVAPGAKRKGKVASIVADKGLKQVRGYDANGKLLVAYPATIGSSDTPSPTGTVEIARIAHNPGYTYNPSKNFKQGNNDKVLEIPPGPNGPVGSTWIALSKPTYGIHGTPDPSKIGKTASHGCVRLTNWDANELAGMVEPGVTVTFEE</sequence>
<evidence type="ECO:0000259" key="8">
    <source>
        <dbReference type="PROSITE" id="PS52029"/>
    </source>
</evidence>
<dbReference type="EMBL" id="SMSI01000002">
    <property type="protein sequence ID" value="TDH36332.1"/>
    <property type="molecule type" value="Genomic_DNA"/>
</dbReference>
<dbReference type="OrthoDB" id="9787225at2"/>
<evidence type="ECO:0000313" key="10">
    <source>
        <dbReference type="Proteomes" id="UP000295131"/>
    </source>
</evidence>
<evidence type="ECO:0000256" key="1">
    <source>
        <dbReference type="ARBA" id="ARBA00004752"/>
    </source>
</evidence>
<dbReference type="GO" id="GO:0071972">
    <property type="term" value="F:peptidoglycan L,D-transpeptidase activity"/>
    <property type="evidence" value="ECO:0007669"/>
    <property type="project" value="TreeGrafter"/>
</dbReference>
<protein>
    <submittedName>
        <fullName evidence="9">L,D-transpeptidase</fullName>
    </submittedName>
</protein>
<feature type="domain" description="L,D-TPase catalytic" evidence="8">
    <location>
        <begin position="288"/>
        <end position="421"/>
    </location>
</feature>
<evidence type="ECO:0000256" key="4">
    <source>
        <dbReference type="ARBA" id="ARBA00022960"/>
    </source>
</evidence>
<proteinExistence type="inferred from homology"/>
<comment type="caution">
    <text evidence="9">The sequence shown here is derived from an EMBL/GenBank/DDBJ whole genome shotgun (WGS) entry which is preliminary data.</text>
</comment>
<reference evidence="9 10" key="1">
    <citation type="journal article" date="2013" name="Int. J. Syst. Evol. Microbiol.">
        <title>Hoeflea suaedae sp. nov., an endophytic bacterium isolated from the root of the halophyte Suaeda maritima.</title>
        <authorList>
            <person name="Chung E.J."/>
            <person name="Park J.A."/>
            <person name="Pramanik P."/>
            <person name="Bibi F."/>
            <person name="Jeon C.O."/>
            <person name="Chung Y.R."/>
        </authorList>
    </citation>
    <scope>NUCLEOTIDE SEQUENCE [LARGE SCALE GENOMIC DNA]</scope>
    <source>
        <strain evidence="9 10">YC6898</strain>
    </source>
</reference>
<gene>
    <name evidence="9" type="ORF">E2A64_10910</name>
</gene>
<dbReference type="PROSITE" id="PS52029">
    <property type="entry name" value="LD_TPASE"/>
    <property type="match status" value="1"/>
</dbReference>
<keyword evidence="4 7" id="KW-0133">Cell shape</keyword>
<evidence type="ECO:0000256" key="3">
    <source>
        <dbReference type="ARBA" id="ARBA00022679"/>
    </source>
</evidence>
<comment type="pathway">
    <text evidence="1 7">Cell wall biogenesis; peptidoglycan biosynthesis.</text>
</comment>
<feature type="active site" description="Proton donor/acceptor" evidence="7">
    <location>
        <position position="381"/>
    </location>
</feature>
<dbReference type="InterPro" id="IPR050979">
    <property type="entry name" value="LD-transpeptidase"/>
</dbReference>
<feature type="active site" description="Nucleophile" evidence="7">
    <location>
        <position position="397"/>
    </location>
</feature>
<evidence type="ECO:0000256" key="5">
    <source>
        <dbReference type="ARBA" id="ARBA00022984"/>
    </source>
</evidence>
<dbReference type="Gene3D" id="2.40.440.10">
    <property type="entry name" value="L,D-transpeptidase catalytic domain-like"/>
    <property type="match status" value="1"/>
</dbReference>
<dbReference type="Proteomes" id="UP000295131">
    <property type="component" value="Unassembled WGS sequence"/>
</dbReference>
<dbReference type="GO" id="GO:0016740">
    <property type="term" value="F:transferase activity"/>
    <property type="evidence" value="ECO:0007669"/>
    <property type="project" value="UniProtKB-KW"/>
</dbReference>
<name>A0A4V3A767_9HYPH</name>
<evidence type="ECO:0000256" key="7">
    <source>
        <dbReference type="PROSITE-ProRule" id="PRU01373"/>
    </source>
</evidence>
<dbReference type="CDD" id="cd16913">
    <property type="entry name" value="YkuD_like"/>
    <property type="match status" value="1"/>
</dbReference>
<dbReference type="Pfam" id="PF03734">
    <property type="entry name" value="YkuD"/>
    <property type="match status" value="1"/>
</dbReference>
<keyword evidence="6 7" id="KW-0961">Cell wall biogenesis/degradation</keyword>
<dbReference type="InterPro" id="IPR038063">
    <property type="entry name" value="Transpep_catalytic_dom"/>
</dbReference>
<dbReference type="PANTHER" id="PTHR30582">
    <property type="entry name" value="L,D-TRANSPEPTIDASE"/>
    <property type="match status" value="1"/>
</dbReference>
<keyword evidence="5 7" id="KW-0573">Peptidoglycan synthesis</keyword>
<accession>A0A4V3A767</accession>
<dbReference type="GO" id="GO:0005576">
    <property type="term" value="C:extracellular region"/>
    <property type="evidence" value="ECO:0007669"/>
    <property type="project" value="TreeGrafter"/>
</dbReference>
<dbReference type="PANTHER" id="PTHR30582:SF30">
    <property type="entry name" value="BLR4375 PROTEIN"/>
    <property type="match status" value="1"/>
</dbReference>
<dbReference type="UniPathway" id="UPA00219"/>
<keyword evidence="3" id="KW-0808">Transferase</keyword>
<dbReference type="GO" id="GO:0071555">
    <property type="term" value="P:cell wall organization"/>
    <property type="evidence" value="ECO:0007669"/>
    <property type="project" value="UniProtKB-UniRule"/>
</dbReference>
<comment type="similarity">
    <text evidence="2">Belongs to the YkuD family.</text>
</comment>